<dbReference type="PROSITE" id="PS00639">
    <property type="entry name" value="THIOL_PROTEASE_HIS"/>
    <property type="match status" value="1"/>
</dbReference>
<comment type="similarity">
    <text evidence="1">Belongs to the peptidase C1 family.</text>
</comment>
<feature type="chain" id="PRO_5032570955" evidence="8">
    <location>
        <begin position="24"/>
        <end position="675"/>
    </location>
</feature>
<dbReference type="InterPro" id="IPR000169">
    <property type="entry name" value="Pept_cys_AS"/>
</dbReference>
<dbReference type="GO" id="GO:0008234">
    <property type="term" value="F:cysteine-type peptidase activity"/>
    <property type="evidence" value="ECO:0007669"/>
    <property type="project" value="UniProtKB-KW"/>
</dbReference>
<keyword evidence="7" id="KW-1015">Disulfide bond</keyword>
<dbReference type="InterPro" id="IPR013128">
    <property type="entry name" value="Peptidase_C1A"/>
</dbReference>
<name>A0A815AYY0_ADIRI</name>
<evidence type="ECO:0000256" key="1">
    <source>
        <dbReference type="ARBA" id="ARBA00008455"/>
    </source>
</evidence>
<dbReference type="InterPro" id="IPR006652">
    <property type="entry name" value="Kelch_1"/>
</dbReference>
<accession>A0A815AYY0</accession>
<dbReference type="SUPFAM" id="SSF54001">
    <property type="entry name" value="Cysteine proteinases"/>
    <property type="match status" value="1"/>
</dbReference>
<dbReference type="Pfam" id="PF24681">
    <property type="entry name" value="Kelch_KLHDC2_KLHL20_DRC7"/>
    <property type="match status" value="1"/>
</dbReference>
<feature type="domain" description="Cathepsin propeptide inhibitor" evidence="10">
    <location>
        <begin position="370"/>
        <end position="428"/>
    </location>
</feature>
<dbReference type="SMART" id="SM00848">
    <property type="entry name" value="Inhibitor_I29"/>
    <property type="match status" value="1"/>
</dbReference>
<dbReference type="PRINTS" id="PR00705">
    <property type="entry name" value="PAPAIN"/>
</dbReference>
<dbReference type="Gene3D" id="3.90.70.10">
    <property type="entry name" value="Cysteine proteinases"/>
    <property type="match status" value="1"/>
</dbReference>
<evidence type="ECO:0000313" key="11">
    <source>
        <dbReference type="EMBL" id="CAF1263393.1"/>
    </source>
</evidence>
<evidence type="ECO:0000259" key="10">
    <source>
        <dbReference type="SMART" id="SM00848"/>
    </source>
</evidence>
<evidence type="ECO:0000259" key="9">
    <source>
        <dbReference type="SMART" id="SM00645"/>
    </source>
</evidence>
<gene>
    <name evidence="11" type="ORF">XAT740_LOCUS26901</name>
</gene>
<dbReference type="Gene3D" id="2.120.10.80">
    <property type="entry name" value="Kelch-type beta propeller"/>
    <property type="match status" value="1"/>
</dbReference>
<dbReference type="CDD" id="cd02248">
    <property type="entry name" value="Peptidase_C1A"/>
    <property type="match status" value="1"/>
</dbReference>
<evidence type="ECO:0000256" key="7">
    <source>
        <dbReference type="ARBA" id="ARBA00023157"/>
    </source>
</evidence>
<keyword evidence="5" id="KW-0788">Thiol protease</keyword>
<evidence type="ECO:0000256" key="5">
    <source>
        <dbReference type="ARBA" id="ARBA00022807"/>
    </source>
</evidence>
<dbReference type="InterPro" id="IPR037293">
    <property type="entry name" value="Gal_Oxidase_central_sf"/>
</dbReference>
<protein>
    <submittedName>
        <fullName evidence="11">Uncharacterized protein</fullName>
    </submittedName>
</protein>
<evidence type="ECO:0000313" key="12">
    <source>
        <dbReference type="Proteomes" id="UP000663828"/>
    </source>
</evidence>
<keyword evidence="2" id="KW-0880">Kelch repeat</keyword>
<reference evidence="11" key="1">
    <citation type="submission" date="2021-02" db="EMBL/GenBank/DDBJ databases">
        <authorList>
            <person name="Nowell W R."/>
        </authorList>
    </citation>
    <scope>NUCLEOTIDE SEQUENCE</scope>
</reference>
<evidence type="ECO:0000256" key="8">
    <source>
        <dbReference type="SAM" id="SignalP"/>
    </source>
</evidence>
<comment type="caution">
    <text evidence="11">The sequence shown here is derived from an EMBL/GenBank/DDBJ whole genome shotgun (WGS) entry which is preliminary data.</text>
</comment>
<feature type="signal peptide" evidence="8">
    <location>
        <begin position="1"/>
        <end position="23"/>
    </location>
</feature>
<dbReference type="PANTHER" id="PTHR12411">
    <property type="entry name" value="CYSTEINE PROTEASE FAMILY C1-RELATED"/>
    <property type="match status" value="1"/>
</dbReference>
<keyword evidence="6" id="KW-0865">Zymogen</keyword>
<dbReference type="InterPro" id="IPR000668">
    <property type="entry name" value="Peptidase_C1A_C"/>
</dbReference>
<dbReference type="SMART" id="SM00612">
    <property type="entry name" value="Kelch"/>
    <property type="match status" value="5"/>
</dbReference>
<keyword evidence="8" id="KW-0732">Signal</keyword>
<evidence type="ECO:0000256" key="4">
    <source>
        <dbReference type="ARBA" id="ARBA00022801"/>
    </source>
</evidence>
<feature type="domain" description="Peptidase C1A papain C-terminal" evidence="9">
    <location>
        <begin position="459"/>
        <end position="674"/>
    </location>
</feature>
<sequence>MQNKPTHTIVFLILSILFNTVSTNPITTAHKSGWSDVGNLHVSRTFQGASVMTDGRVLVSGGSGLPGCIAYEIYNPSTKSWTKGQIMEECRRFHTSSTLSDGSILVVGGYAFGTGHLDNVKYTSNDAANGHVLVVGGEDPEAAKSAELYNPSNTMWTPAKNMNYPRVWHTATVLSDGNILITGGRGVESLSMKYAEIYISSKEIWKVVASMNYERSLHTATLLTNGKVLISGGLNGDGDVLNSTELFDPSTESWSIGDNMRQGCAQHTSTLLKNGNVLVTGGIGPQFGRTNSSELYDPSKGVWTRSDNMRLERASHTASELRDGSVLFVGGNDENQVTGVTAELGECVLILRNSSNNYRRVKAIIQHGVLYKRTYEKQYASNAEESKRRSIWENHISLIRKHNLEADLGLHTYTLGMNKYGDLNNQEFVKQMNGFTRGANLSFPPTCNTEFVAPQNFKRPDRVDWRPKGYVTPIKDQGQCGSCWAFSTVGALEGQTFAKTGQLISLSEQNLVDCSSAYGNEGCNGGLMDPSFKYIRDNKGIDTEDSYPYEGKDGKCRFSAKSIGATDTGCTDLKQNSEDALQDAIATVGPISVAIDASHTSFQLYKSGVYIEPFCSSSQLDHAVLAVGYDTQGTHEYYIVKNSWGTSWGNQGYIWMARNRNNQCGIANYANYPNV</sequence>
<dbReference type="Pfam" id="PF00112">
    <property type="entry name" value="Peptidase_C1"/>
    <property type="match status" value="1"/>
</dbReference>
<evidence type="ECO:0000256" key="2">
    <source>
        <dbReference type="ARBA" id="ARBA00022441"/>
    </source>
</evidence>
<keyword evidence="4" id="KW-0378">Hydrolase</keyword>
<dbReference type="InterPro" id="IPR039417">
    <property type="entry name" value="Peptidase_C1A_papain-like"/>
</dbReference>
<dbReference type="FunFam" id="3.90.70.10:FF:000006">
    <property type="entry name" value="Cathepsin S"/>
    <property type="match status" value="1"/>
</dbReference>
<evidence type="ECO:0000256" key="6">
    <source>
        <dbReference type="ARBA" id="ARBA00023145"/>
    </source>
</evidence>
<dbReference type="Pfam" id="PF08246">
    <property type="entry name" value="Inhibitor_I29"/>
    <property type="match status" value="1"/>
</dbReference>
<dbReference type="InterPro" id="IPR015915">
    <property type="entry name" value="Kelch-typ_b-propeller"/>
</dbReference>
<dbReference type="PROSITE" id="PS00139">
    <property type="entry name" value="THIOL_PROTEASE_CYS"/>
    <property type="match status" value="1"/>
</dbReference>
<dbReference type="SUPFAM" id="SSF117281">
    <property type="entry name" value="Kelch motif"/>
    <property type="match status" value="2"/>
</dbReference>
<dbReference type="AlphaFoldDB" id="A0A815AYY0"/>
<proteinExistence type="inferred from homology"/>
<dbReference type="InterPro" id="IPR038765">
    <property type="entry name" value="Papain-like_cys_pep_sf"/>
</dbReference>
<dbReference type="EMBL" id="CAJNOR010002212">
    <property type="protein sequence ID" value="CAF1263393.1"/>
    <property type="molecule type" value="Genomic_DNA"/>
</dbReference>
<dbReference type="Gene3D" id="2.130.10.80">
    <property type="entry name" value="Galactose oxidase/kelch, beta-propeller"/>
    <property type="match status" value="1"/>
</dbReference>
<keyword evidence="3" id="KW-0645">Protease</keyword>
<keyword evidence="12" id="KW-1185">Reference proteome</keyword>
<dbReference type="InterPro" id="IPR025660">
    <property type="entry name" value="Pept_his_AS"/>
</dbReference>
<evidence type="ECO:0000256" key="3">
    <source>
        <dbReference type="ARBA" id="ARBA00022670"/>
    </source>
</evidence>
<organism evidence="11 12">
    <name type="scientific">Adineta ricciae</name>
    <name type="common">Rotifer</name>
    <dbReference type="NCBI Taxonomy" id="249248"/>
    <lineage>
        <taxon>Eukaryota</taxon>
        <taxon>Metazoa</taxon>
        <taxon>Spiralia</taxon>
        <taxon>Gnathifera</taxon>
        <taxon>Rotifera</taxon>
        <taxon>Eurotatoria</taxon>
        <taxon>Bdelloidea</taxon>
        <taxon>Adinetida</taxon>
        <taxon>Adinetidae</taxon>
        <taxon>Adineta</taxon>
    </lineage>
</organism>
<dbReference type="InterPro" id="IPR013201">
    <property type="entry name" value="Prot_inhib_I29"/>
</dbReference>
<dbReference type="Proteomes" id="UP000663828">
    <property type="component" value="Unassembled WGS sequence"/>
</dbReference>
<dbReference type="GO" id="GO:0006508">
    <property type="term" value="P:proteolysis"/>
    <property type="evidence" value="ECO:0007669"/>
    <property type="project" value="UniProtKB-KW"/>
</dbReference>
<dbReference type="SMART" id="SM00645">
    <property type="entry name" value="Pept_C1"/>
    <property type="match status" value="1"/>
</dbReference>